<dbReference type="Gene3D" id="1.10.10.2830">
    <property type="match status" value="1"/>
</dbReference>
<feature type="region of interest" description="Disordered" evidence="2">
    <location>
        <begin position="1"/>
        <end position="32"/>
    </location>
</feature>
<dbReference type="InterPro" id="IPR037972">
    <property type="entry name" value="RepB_N"/>
</dbReference>
<comment type="similarity">
    <text evidence="1">Belongs to the ParB family.</text>
</comment>
<dbReference type="InterPro" id="IPR003115">
    <property type="entry name" value="ParB_N"/>
</dbReference>
<accession>A0ABU0ILT8</accession>
<name>A0ABU0ILT8_9HYPH</name>
<dbReference type="PANTHER" id="PTHR33375">
    <property type="entry name" value="CHROMOSOME-PARTITIONING PROTEIN PARB-RELATED"/>
    <property type="match status" value="1"/>
</dbReference>
<dbReference type="SUPFAM" id="SSF110849">
    <property type="entry name" value="ParB/Sulfiredoxin"/>
    <property type="match status" value="1"/>
</dbReference>
<dbReference type="Proteomes" id="UP001235269">
    <property type="component" value="Unassembled WGS sequence"/>
</dbReference>
<dbReference type="InterPro" id="IPR011111">
    <property type="entry name" value="Plasmid_RepB"/>
</dbReference>
<evidence type="ECO:0000259" key="3">
    <source>
        <dbReference type="SMART" id="SM00470"/>
    </source>
</evidence>
<evidence type="ECO:0000256" key="2">
    <source>
        <dbReference type="SAM" id="MobiDB-lite"/>
    </source>
</evidence>
<dbReference type="SUPFAM" id="SSF109709">
    <property type="entry name" value="KorB DNA-binding domain-like"/>
    <property type="match status" value="1"/>
</dbReference>
<evidence type="ECO:0000256" key="1">
    <source>
        <dbReference type="ARBA" id="ARBA00006295"/>
    </source>
</evidence>
<dbReference type="PANTHER" id="PTHR33375:SF1">
    <property type="entry name" value="CHROMOSOME-PARTITIONING PROTEIN PARB-RELATED"/>
    <property type="match status" value="1"/>
</dbReference>
<dbReference type="InterPro" id="IPR036086">
    <property type="entry name" value="ParB/Sulfiredoxin_sf"/>
</dbReference>
<reference evidence="4 5" key="1">
    <citation type="submission" date="2023-07" db="EMBL/GenBank/DDBJ databases">
        <title>Genomic Encyclopedia of Type Strains, Phase IV (KMG-IV): sequencing the most valuable type-strain genomes for metagenomic binning, comparative biology and taxonomic classification.</title>
        <authorList>
            <person name="Goeker M."/>
        </authorList>
    </citation>
    <scope>NUCLEOTIDE SEQUENCE [LARGE SCALE GENOMIC DNA]</scope>
    <source>
        <strain evidence="4 5">DSM 100301</strain>
    </source>
</reference>
<sequence>MNSIRGMFKGGEEAEDAIKRPTSPRVASGAVKSMKDTLTGIEQENAEMRRLLAEGGKPVDLDPALIDPSPFADRFDQDNKAALEQLKQSIAENGQEIPILVRPHPHASGRYQIAYGHRRVRAARELGIPVKAFSREMDDHSLVMAQGIENSAREDLSFIERAAFAYRLEKASFQRAAIQAALAIDRAEAAKLIAVAEAVPQWLMDAIGPAPKVGRPRWQELAELLKSTDAEKRLRKLCEDSTFQHKASDDRFKVALATAKRQAENESVNTPIIARSRDGTEIASLARSGKQCRIAIDRTQNEAFAEYLMTRLPGIYDEFNKGN</sequence>
<protein>
    <submittedName>
        <fullName evidence="4">ParB family chromosome partitioning protein</fullName>
    </submittedName>
</protein>
<gene>
    <name evidence="4" type="ORF">QO005_004691</name>
</gene>
<feature type="domain" description="ParB-like N-terminal" evidence="3">
    <location>
        <begin position="59"/>
        <end position="151"/>
    </location>
</feature>
<dbReference type="InterPro" id="IPR017819">
    <property type="entry name" value="Plasmid_partition_RepB"/>
</dbReference>
<feature type="compositionally biased region" description="Basic and acidic residues" evidence="2">
    <location>
        <begin position="10"/>
        <end position="19"/>
    </location>
</feature>
<organism evidence="4 5">
    <name type="scientific">Rhizobium paknamense</name>
    <dbReference type="NCBI Taxonomy" id="1206817"/>
    <lineage>
        <taxon>Bacteria</taxon>
        <taxon>Pseudomonadati</taxon>
        <taxon>Pseudomonadota</taxon>
        <taxon>Alphaproteobacteria</taxon>
        <taxon>Hyphomicrobiales</taxon>
        <taxon>Rhizobiaceae</taxon>
        <taxon>Rhizobium/Agrobacterium group</taxon>
        <taxon>Rhizobium</taxon>
    </lineage>
</organism>
<evidence type="ECO:0000313" key="5">
    <source>
        <dbReference type="Proteomes" id="UP001235269"/>
    </source>
</evidence>
<dbReference type="Gene3D" id="3.90.1530.30">
    <property type="match status" value="1"/>
</dbReference>
<proteinExistence type="inferred from homology"/>
<dbReference type="NCBIfam" id="TIGR03454">
    <property type="entry name" value="partition_RepB"/>
    <property type="match status" value="1"/>
</dbReference>
<dbReference type="SMART" id="SM00470">
    <property type="entry name" value="ParB"/>
    <property type="match status" value="1"/>
</dbReference>
<dbReference type="NCBIfam" id="TIGR00180">
    <property type="entry name" value="parB_part"/>
    <property type="match status" value="1"/>
</dbReference>
<dbReference type="EMBL" id="JAUSWH010000029">
    <property type="protein sequence ID" value="MDQ0458330.1"/>
    <property type="molecule type" value="Genomic_DNA"/>
</dbReference>
<dbReference type="Pfam" id="PF07506">
    <property type="entry name" value="RepB"/>
    <property type="match status" value="1"/>
</dbReference>
<dbReference type="RefSeq" id="WP_307160419.1">
    <property type="nucleotide sequence ID" value="NZ_JAUSWH010000029.1"/>
</dbReference>
<keyword evidence="5" id="KW-1185">Reference proteome</keyword>
<dbReference type="Pfam" id="PF02195">
    <property type="entry name" value="ParB_N"/>
    <property type="match status" value="1"/>
</dbReference>
<dbReference type="CDD" id="cd16405">
    <property type="entry name" value="RepB_like_N"/>
    <property type="match status" value="1"/>
</dbReference>
<evidence type="ECO:0000313" key="4">
    <source>
        <dbReference type="EMBL" id="MDQ0458330.1"/>
    </source>
</evidence>
<comment type="caution">
    <text evidence="4">The sequence shown here is derived from an EMBL/GenBank/DDBJ whole genome shotgun (WGS) entry which is preliminary data.</text>
</comment>
<dbReference type="InterPro" id="IPR050336">
    <property type="entry name" value="Chromosome_partition/occlusion"/>
</dbReference>
<dbReference type="InterPro" id="IPR004437">
    <property type="entry name" value="ParB/RepB/Spo0J"/>
</dbReference>